<evidence type="ECO:0000313" key="2">
    <source>
        <dbReference type="Proteomes" id="UP000238365"/>
    </source>
</evidence>
<protein>
    <submittedName>
        <fullName evidence="1">Type VI secretion protein</fullName>
    </submittedName>
</protein>
<dbReference type="Pfam" id="PF16695">
    <property type="entry name" value="Tai4"/>
    <property type="match status" value="1"/>
</dbReference>
<accession>A0A2L0ICG9</accession>
<dbReference type="EMBL" id="CP026377">
    <property type="protein sequence ID" value="AUX92263.1"/>
    <property type="molecule type" value="Genomic_DNA"/>
</dbReference>
<dbReference type="KEGG" id="pgz:C2E15_03580"/>
<evidence type="ECO:0000313" key="1">
    <source>
        <dbReference type="EMBL" id="AUX92263.1"/>
    </source>
</evidence>
<keyword evidence="2" id="KW-1185">Reference proteome</keyword>
<dbReference type="InterPro" id="IPR032032">
    <property type="entry name" value="Tai4"/>
</dbReference>
<name>A0A2L0ICG9_9GAMM</name>
<dbReference type="Gene3D" id="1.20.120.1620">
    <property type="match status" value="1"/>
</dbReference>
<sequence>MAQGYNSKEVKNDAAAAARGYLEFGDYSLAAHSAVRKLGEEFLAKNYASQSGKQMVLAKCIDFYHSEALAELIKRVKGKPDN</sequence>
<dbReference type="AlphaFoldDB" id="A0A2L0ICG9"/>
<proteinExistence type="predicted"/>
<organism evidence="1 2">
    <name type="scientific">Mixta gaviniae</name>
    <dbReference type="NCBI Taxonomy" id="665914"/>
    <lineage>
        <taxon>Bacteria</taxon>
        <taxon>Pseudomonadati</taxon>
        <taxon>Pseudomonadota</taxon>
        <taxon>Gammaproteobacteria</taxon>
        <taxon>Enterobacterales</taxon>
        <taxon>Erwiniaceae</taxon>
        <taxon>Mixta</taxon>
    </lineage>
</organism>
<gene>
    <name evidence="1" type="ORF">C2E15_03580</name>
</gene>
<dbReference type="InterPro" id="IPR038314">
    <property type="entry name" value="T6SS_sf"/>
</dbReference>
<reference evidence="1 2" key="1">
    <citation type="submission" date="2018-01" db="EMBL/GenBank/DDBJ databases">
        <title>Complete and assembled Genome of Pantoea gaviniae DSM22758T.</title>
        <authorList>
            <person name="Stevens M.J.A."/>
            <person name="Zurfluh K."/>
            <person name="Stephan R."/>
        </authorList>
    </citation>
    <scope>NUCLEOTIDE SEQUENCE [LARGE SCALE GENOMIC DNA]</scope>
    <source>
        <strain evidence="1 2">DSM 22758</strain>
    </source>
</reference>
<dbReference type="Proteomes" id="UP000238365">
    <property type="component" value="Chromosome"/>
</dbReference>